<dbReference type="Proteomes" id="UP000016511">
    <property type="component" value="Unassembled WGS sequence"/>
</dbReference>
<gene>
    <name evidence="1" type="ORF">HMPREF0083_05206</name>
</gene>
<dbReference type="STRING" id="649747.HMPREF0083_05206"/>
<reference evidence="1 2" key="1">
    <citation type="submission" date="2013-08" db="EMBL/GenBank/DDBJ databases">
        <authorList>
            <person name="Weinstock G."/>
            <person name="Sodergren E."/>
            <person name="Wylie T."/>
            <person name="Fulton L."/>
            <person name="Fulton R."/>
            <person name="Fronick C."/>
            <person name="O'Laughlin M."/>
            <person name="Godfrey J."/>
            <person name="Miner T."/>
            <person name="Herter B."/>
            <person name="Appelbaum E."/>
            <person name="Cordes M."/>
            <person name="Lek S."/>
            <person name="Wollam A."/>
            <person name="Pepin K.H."/>
            <person name="Palsikar V.B."/>
            <person name="Mitreva M."/>
            <person name="Wilson R.K."/>
        </authorList>
    </citation>
    <scope>NUCLEOTIDE SEQUENCE [LARGE SCALE GENOMIC DNA]</scope>
    <source>
        <strain evidence="1 2">ATCC 12856</strain>
    </source>
</reference>
<sequence>MVGNRRFGKRRGWMRSALRQKKGQCVFFQPLIFYFFSYLPPQTCVNLSNQMHI</sequence>
<dbReference type="AlphaFoldDB" id="U1WVL8"/>
<name>U1WVL8_ANEAE</name>
<evidence type="ECO:0000313" key="2">
    <source>
        <dbReference type="Proteomes" id="UP000016511"/>
    </source>
</evidence>
<evidence type="ECO:0000313" key="1">
    <source>
        <dbReference type="EMBL" id="ERI06720.1"/>
    </source>
</evidence>
<comment type="caution">
    <text evidence="1">The sequence shown here is derived from an EMBL/GenBank/DDBJ whole genome shotgun (WGS) entry which is preliminary data.</text>
</comment>
<organism evidence="1 2">
    <name type="scientific">Aneurinibacillus aneurinilyticus ATCC 12856</name>
    <dbReference type="NCBI Taxonomy" id="649747"/>
    <lineage>
        <taxon>Bacteria</taxon>
        <taxon>Bacillati</taxon>
        <taxon>Bacillota</taxon>
        <taxon>Bacilli</taxon>
        <taxon>Bacillales</taxon>
        <taxon>Paenibacillaceae</taxon>
        <taxon>Aneurinibacillus group</taxon>
        <taxon>Aneurinibacillus</taxon>
    </lineage>
</organism>
<keyword evidence="2" id="KW-1185">Reference proteome</keyword>
<proteinExistence type="predicted"/>
<protein>
    <submittedName>
        <fullName evidence="1">Uncharacterized protein</fullName>
    </submittedName>
</protein>
<dbReference type="EMBL" id="AWSJ01000318">
    <property type="protein sequence ID" value="ERI06720.1"/>
    <property type="molecule type" value="Genomic_DNA"/>
</dbReference>
<accession>U1WVL8</accession>
<dbReference type="HOGENOM" id="CLU_202821_0_0_9"/>